<evidence type="ECO:0000256" key="1">
    <source>
        <dbReference type="SAM" id="SignalP"/>
    </source>
</evidence>
<reference evidence="2 3" key="1">
    <citation type="submission" date="2024-09" db="EMBL/GenBank/DDBJ databases">
        <authorList>
            <person name="Sun Q."/>
            <person name="Mori K."/>
        </authorList>
    </citation>
    <scope>NUCLEOTIDE SEQUENCE [LARGE SCALE GENOMIC DNA]</scope>
    <source>
        <strain evidence="2 3">CECT 8460</strain>
    </source>
</reference>
<dbReference type="Pfam" id="PF13385">
    <property type="entry name" value="Laminin_G_3"/>
    <property type="match status" value="1"/>
</dbReference>
<comment type="caution">
    <text evidence="2">The sequence shown here is derived from an EMBL/GenBank/DDBJ whole genome shotgun (WGS) entry which is preliminary data.</text>
</comment>
<dbReference type="SUPFAM" id="SSF49899">
    <property type="entry name" value="Concanavalin A-like lectins/glucanases"/>
    <property type="match status" value="1"/>
</dbReference>
<dbReference type="RefSeq" id="WP_290285385.1">
    <property type="nucleotide sequence ID" value="NZ_JAUFQN010000019.1"/>
</dbReference>
<proteinExistence type="predicted"/>
<accession>A0ABV5GH05</accession>
<feature type="signal peptide" evidence="1">
    <location>
        <begin position="1"/>
        <end position="24"/>
    </location>
</feature>
<keyword evidence="1" id="KW-0732">Signal</keyword>
<evidence type="ECO:0000313" key="2">
    <source>
        <dbReference type="EMBL" id="MFB9090417.1"/>
    </source>
</evidence>
<organism evidence="2 3">
    <name type="scientific">Flavobacterium paronense</name>
    <dbReference type="NCBI Taxonomy" id="1392775"/>
    <lineage>
        <taxon>Bacteria</taxon>
        <taxon>Pseudomonadati</taxon>
        <taxon>Bacteroidota</taxon>
        <taxon>Flavobacteriia</taxon>
        <taxon>Flavobacteriales</taxon>
        <taxon>Flavobacteriaceae</taxon>
        <taxon>Flavobacterium</taxon>
    </lineage>
</organism>
<dbReference type="Gene3D" id="2.60.120.200">
    <property type="match status" value="1"/>
</dbReference>
<keyword evidence="3" id="KW-1185">Reference proteome</keyword>
<name>A0ABV5GH05_9FLAO</name>
<feature type="chain" id="PRO_5046437049" evidence="1">
    <location>
        <begin position="25"/>
        <end position="301"/>
    </location>
</feature>
<dbReference type="EMBL" id="JBHMFB010000029">
    <property type="protein sequence ID" value="MFB9090417.1"/>
    <property type="molecule type" value="Genomic_DNA"/>
</dbReference>
<sequence length="301" mass="31719">MKTNKILVSAFALSIAIASITSCSSDSGSSLPPIGGYNNADEVAASSLKAYWPLDGNGKETVSNTSPSSTVATTYVTGVKGQAANFNSGYMAYPEITALNSTSGSVSISCWVKVSNNKANPSAVSTTSPIFSLTRTGEAFGNLNLMAETHGLVTSDSIQMKGVFRIKKPDGTEFGGDAVNMIKQEAWMDATHTWAANKIGGQWAHVVYVYDGPTATNKIYVNGAKISNSAWEVRNGGAAFPLNHFLPTRPVIGALETVVNGTNVDTWNAALKGGVDELRIYDKTLTTAEIGALYELELAGR</sequence>
<gene>
    <name evidence="2" type="ORF">ACFFUU_12440</name>
</gene>
<dbReference type="Proteomes" id="UP001589576">
    <property type="component" value="Unassembled WGS sequence"/>
</dbReference>
<protein>
    <submittedName>
        <fullName evidence="2">LamG-like jellyroll fold domain-containing protein</fullName>
    </submittedName>
</protein>
<evidence type="ECO:0000313" key="3">
    <source>
        <dbReference type="Proteomes" id="UP001589576"/>
    </source>
</evidence>
<dbReference type="InterPro" id="IPR013320">
    <property type="entry name" value="ConA-like_dom_sf"/>
</dbReference>
<dbReference type="PROSITE" id="PS51257">
    <property type="entry name" value="PROKAR_LIPOPROTEIN"/>
    <property type="match status" value="1"/>
</dbReference>